<dbReference type="SUPFAM" id="SSF53448">
    <property type="entry name" value="Nucleotide-diphospho-sugar transferases"/>
    <property type="match status" value="1"/>
</dbReference>
<dbReference type="PANTHER" id="PTHR22916">
    <property type="entry name" value="GLYCOSYLTRANSFERASE"/>
    <property type="match status" value="1"/>
</dbReference>
<reference evidence="2 3" key="1">
    <citation type="journal article" date="2013" name="Antonie Van Leeuwenhoek">
        <title>Paracoccus zhejiangensis sp. nov., isolated from activated sludge in wastewater-treatment system.</title>
        <authorList>
            <person name="Wu Z.G."/>
            <person name="Zhang D.F."/>
            <person name="Liu Y.L."/>
            <person name="Wang F."/>
            <person name="Jiang X."/>
            <person name="Li C."/>
            <person name="Li S.P."/>
            <person name="Hong Q."/>
            <person name="Li W.J."/>
        </authorList>
    </citation>
    <scope>NUCLEOTIDE SEQUENCE [LARGE SCALE GENOMIC DNA]</scope>
    <source>
        <strain evidence="2 3">J6</strain>
        <plasmid evidence="3">Plasmid ppz04</plasmid>
    </source>
</reference>
<evidence type="ECO:0000313" key="2">
    <source>
        <dbReference type="EMBL" id="AUH67037.1"/>
    </source>
</evidence>
<geneLocation type="plasmid" evidence="3">
    <name>ppz04</name>
</geneLocation>
<name>A0A2H5F689_9RHOB</name>
<keyword evidence="2" id="KW-0614">Plasmid</keyword>
<dbReference type="Pfam" id="PF00535">
    <property type="entry name" value="Glycos_transf_2"/>
    <property type="match status" value="1"/>
</dbReference>
<dbReference type="InterPro" id="IPR029044">
    <property type="entry name" value="Nucleotide-diphossugar_trans"/>
</dbReference>
<dbReference type="InterPro" id="IPR001173">
    <property type="entry name" value="Glyco_trans_2-like"/>
</dbReference>
<proteinExistence type="predicted"/>
<dbReference type="Proteomes" id="UP000234530">
    <property type="component" value="Plasmid pPZ04"/>
</dbReference>
<dbReference type="AlphaFoldDB" id="A0A2H5F689"/>
<evidence type="ECO:0000259" key="1">
    <source>
        <dbReference type="Pfam" id="PF00535"/>
    </source>
</evidence>
<gene>
    <name evidence="2" type="ORF">CX676_22360</name>
</gene>
<dbReference type="EMBL" id="CP025434">
    <property type="protein sequence ID" value="AUH67037.1"/>
    <property type="molecule type" value="Genomic_DNA"/>
</dbReference>
<sequence length="338" mass="36872">MALPCETEARGLALGEARTHPNPSPGPTEAQILLTSILIPVFNEADHLADCLGSIRAMPDCEIEVILVDDHSTDATYQIACDIAAARGDLPITVLRNRGQGKAAALNLAYRHAKGDGFVLLAGDDLLVSEVLPARIAAVAGPQPTVALCRYRSFSDIPAHDGTLFPRPGREDHLAGGATSFNRAFAELYFPIPEELPNEDSWLRAIAILFCLPVTFIDRIGLHYRIHDRNSTGPSLDFALTNEGLARRHAAFSLALERFDGATAAGRDRLATLVQAEARRSAGDWLGVLRLKHLPAGDRSIFLANSTPWLFWIKGQLLQILNRRNRRSRSAGRNVTPR</sequence>
<keyword evidence="3" id="KW-1185">Reference proteome</keyword>
<dbReference type="GO" id="GO:0016758">
    <property type="term" value="F:hexosyltransferase activity"/>
    <property type="evidence" value="ECO:0007669"/>
    <property type="project" value="UniProtKB-ARBA"/>
</dbReference>
<dbReference type="CDD" id="cd00761">
    <property type="entry name" value="Glyco_tranf_GTA_type"/>
    <property type="match status" value="1"/>
</dbReference>
<accession>A0A2H5F689</accession>
<dbReference type="KEGG" id="pzh:CX676_22360"/>
<evidence type="ECO:0000313" key="3">
    <source>
        <dbReference type="Proteomes" id="UP000234530"/>
    </source>
</evidence>
<dbReference type="Gene3D" id="3.90.550.10">
    <property type="entry name" value="Spore Coat Polysaccharide Biosynthesis Protein SpsA, Chain A"/>
    <property type="match status" value="1"/>
</dbReference>
<organism evidence="2 3">
    <name type="scientific">Paracoccus zhejiangensis</name>
    <dbReference type="NCBI Taxonomy" id="1077935"/>
    <lineage>
        <taxon>Bacteria</taxon>
        <taxon>Pseudomonadati</taxon>
        <taxon>Pseudomonadota</taxon>
        <taxon>Alphaproteobacteria</taxon>
        <taxon>Rhodobacterales</taxon>
        <taxon>Paracoccaceae</taxon>
        <taxon>Paracoccus</taxon>
    </lineage>
</organism>
<protein>
    <recommendedName>
        <fullName evidence="1">Glycosyltransferase 2-like domain-containing protein</fullName>
    </recommendedName>
</protein>
<feature type="domain" description="Glycosyltransferase 2-like" evidence="1">
    <location>
        <begin position="36"/>
        <end position="157"/>
    </location>
</feature>